<evidence type="ECO:0000256" key="7">
    <source>
        <dbReference type="ARBA" id="ARBA00022801"/>
    </source>
</evidence>
<dbReference type="InterPro" id="IPR052117">
    <property type="entry name" value="Cas10/Csm1_subtype-III-A"/>
</dbReference>
<dbReference type="EMBL" id="BAABHB010000007">
    <property type="protein sequence ID" value="GAA4410282.1"/>
    <property type="molecule type" value="Genomic_DNA"/>
</dbReference>
<reference evidence="15" key="1">
    <citation type="journal article" date="2019" name="Int. J. Syst. Evol. Microbiol.">
        <title>The Global Catalogue of Microorganisms (GCM) 10K type strain sequencing project: providing services to taxonomists for standard genome sequencing and annotation.</title>
        <authorList>
            <consortium name="The Broad Institute Genomics Platform"/>
            <consortium name="The Broad Institute Genome Sequencing Center for Infectious Disease"/>
            <person name="Wu L."/>
            <person name="Ma J."/>
        </authorList>
    </citation>
    <scope>NUCLEOTIDE SEQUENCE [LARGE SCALE GENOMIC DNA]</scope>
    <source>
        <strain evidence="15">JCM 17925</strain>
    </source>
</reference>
<dbReference type="RefSeq" id="WP_345269128.1">
    <property type="nucleotide sequence ID" value="NZ_BAABHB010000007.1"/>
</dbReference>
<evidence type="ECO:0000256" key="5">
    <source>
        <dbReference type="ARBA" id="ARBA00022741"/>
    </source>
</evidence>
<dbReference type="PANTHER" id="PTHR36528">
    <property type="entry name" value="CRISPR SYSTEM SINGLE-STRAND-SPECIFIC DEOXYRIBONUCLEASE CAS10/CSM1 (SUBTYPE III-A)"/>
    <property type="match status" value="1"/>
</dbReference>
<dbReference type="InterPro" id="IPR006483">
    <property type="entry name" value="CRISPR-assoc_Cas3_HD"/>
</dbReference>
<dbReference type="InterPro" id="IPR041062">
    <property type="entry name" value="Csm1_B"/>
</dbReference>
<dbReference type="InterPro" id="IPR043128">
    <property type="entry name" value="Rev_trsase/Diguanyl_cyclase"/>
</dbReference>
<evidence type="ECO:0000256" key="12">
    <source>
        <dbReference type="SAM" id="MobiDB-lite"/>
    </source>
</evidence>
<evidence type="ECO:0000259" key="13">
    <source>
        <dbReference type="PROSITE" id="PS50887"/>
    </source>
</evidence>
<keyword evidence="15" id="KW-1185">Reference proteome</keyword>
<protein>
    <recommendedName>
        <fullName evidence="2">CRISPR system single-strand-specific deoxyribonuclease Cas10/Csm1 (subtype III-A)</fullName>
    </recommendedName>
    <alternativeName>
        <fullName evidence="11">Cyclic oligoadenylate synthase</fullName>
    </alternativeName>
</protein>
<name>A0ABP8KNL4_9BACT</name>
<accession>A0ABP8KNL4</accession>
<evidence type="ECO:0000256" key="1">
    <source>
        <dbReference type="ARBA" id="ARBA00005700"/>
    </source>
</evidence>
<keyword evidence="7" id="KW-0378">Hydrolase</keyword>
<evidence type="ECO:0000313" key="14">
    <source>
        <dbReference type="EMBL" id="GAA4410282.1"/>
    </source>
</evidence>
<keyword evidence="8" id="KW-0269">Exonuclease</keyword>
<keyword evidence="6" id="KW-0255">Endonuclease</keyword>
<comment type="similarity">
    <text evidence="1">Belongs to the CRISPR-associated Cas10/Csm1 family.</text>
</comment>
<feature type="domain" description="GGDEF" evidence="13">
    <location>
        <begin position="615"/>
        <end position="761"/>
    </location>
</feature>
<keyword evidence="4" id="KW-0540">Nuclease</keyword>
<keyword evidence="3" id="KW-0808">Transferase</keyword>
<dbReference type="NCBIfam" id="TIGR02578">
    <property type="entry name" value="cas_TM1811_Csm1"/>
    <property type="match status" value="1"/>
</dbReference>
<sequence>MADTTHTRELIYLAGLLHDIGKFYQRGDANGVQKSKLLSDDIKALESTLCPKDQHDRYTHKHVLWTYQFFETFRALFTDALTPDQLRQLARLAAAHHKPDSARIEEGLIQLADHYSSGIDRTSQEGMVDEYAELNTEGTGNWDDFKKVRMVSVFETIYDEKTIRYRLPITSVALDKSFFPKAMADDFDQSAPEQYRTLWQSFAEELTTIGKQQNRPRTVSTLADTLLYLLEKYTVTVPSSTKHLPDVSLYDHLKSTAAFALCLFDYSHEKQLPKPVIPVTEAPFLLIGGDLSGIQAFIYDIIGRSAAKNLKGRSFYLQLMVDSIVQYLLDGLKLHRANIVYSSGGGFYILAPNTEFTRTELPSLRQKVAQKLRDEQGVKLFLAIDCQPVTQEQVYGKNGTIGEVWSGLTEKLAAQKKQRFADTLSTKDYGFFFEPSEVGGESRGSRDAITSEEFNRDPKTGGLLEDSFPLGPEDSVEERGQRVRKPTFEQIRLGRTLRETVRYVVKSDQPITYWEPDERTFGVESNRFFNPLGLGQHYYFIGEKQLEKFRNWARGSVDSVLVQSVNTGETSGFGLPGNDQTYGFTFYGGNTIPRSRQGEPKYFEELAGPDSTNFKRLGVLRMDVDNLGFLFKNGFSSGKRTFSRYSTLSRSLDYFFKGYLNQIREEDADFREYTFILYAGGDDLFIVGKWDVILRFAEAIQQDFADWTCQSNRLGISGGVAVVPAKFPIAKAADQSADEEKRAKNHRYGEREKNSLSLLGTPLAWGKEWKLVTELKDDLKRHIGGEKNIPKALISKIGTLYTMQQEQAKNGQNPSWRWISAYDLGRARERAKSEEAKRFFDQLKTDLFTNRTYKGQPLTDSKYTFLELLNVAARWAELEMRSENTQTD</sequence>
<evidence type="ECO:0000313" key="15">
    <source>
        <dbReference type="Proteomes" id="UP001500936"/>
    </source>
</evidence>
<dbReference type="SUPFAM" id="SSF109604">
    <property type="entry name" value="HD-domain/PDEase-like"/>
    <property type="match status" value="1"/>
</dbReference>
<dbReference type="InterPro" id="IPR000160">
    <property type="entry name" value="GGDEF_dom"/>
</dbReference>
<dbReference type="Gene3D" id="1.10.3210.10">
    <property type="entry name" value="Hypothetical protein af1432"/>
    <property type="match status" value="1"/>
</dbReference>
<dbReference type="Pfam" id="PF18019">
    <property type="entry name" value="Cas3_HD"/>
    <property type="match status" value="1"/>
</dbReference>
<evidence type="ECO:0000256" key="6">
    <source>
        <dbReference type="ARBA" id="ARBA00022759"/>
    </source>
</evidence>
<evidence type="ECO:0000256" key="4">
    <source>
        <dbReference type="ARBA" id="ARBA00022722"/>
    </source>
</evidence>
<organism evidence="14 15">
    <name type="scientific">Nibrella viscosa</name>
    <dbReference type="NCBI Taxonomy" id="1084524"/>
    <lineage>
        <taxon>Bacteria</taxon>
        <taxon>Pseudomonadati</taxon>
        <taxon>Bacteroidota</taxon>
        <taxon>Cytophagia</taxon>
        <taxon>Cytophagales</taxon>
        <taxon>Spirosomataceae</taxon>
        <taxon>Nibrella</taxon>
    </lineage>
</organism>
<dbReference type="PANTHER" id="PTHR36528:SF1">
    <property type="entry name" value="CRISPR SYSTEM SINGLE-STRAND-SPECIFIC DEOXYRIBONUCLEASE CAS10_CSM1 (SUBTYPE III-A)"/>
    <property type="match status" value="1"/>
</dbReference>
<dbReference type="Gene3D" id="3.30.70.270">
    <property type="match status" value="1"/>
</dbReference>
<feature type="region of interest" description="Disordered" evidence="12">
    <location>
        <begin position="439"/>
        <end position="482"/>
    </location>
</feature>
<comment type="caution">
    <text evidence="14">The sequence shown here is derived from an EMBL/GenBank/DDBJ whole genome shotgun (WGS) entry which is preliminary data.</text>
</comment>
<keyword evidence="10" id="KW-0051">Antiviral defense</keyword>
<evidence type="ECO:0000256" key="11">
    <source>
        <dbReference type="ARBA" id="ARBA00032922"/>
    </source>
</evidence>
<evidence type="ECO:0000256" key="2">
    <source>
        <dbReference type="ARBA" id="ARBA00014333"/>
    </source>
</evidence>
<keyword evidence="9" id="KW-0067">ATP-binding</keyword>
<dbReference type="InterPro" id="IPR054767">
    <property type="entry name" value="Cas10-Cmr2_palm2"/>
</dbReference>
<dbReference type="Pfam" id="PF18211">
    <property type="entry name" value="Csm1_B"/>
    <property type="match status" value="1"/>
</dbReference>
<dbReference type="Pfam" id="PF22335">
    <property type="entry name" value="Cas10-Cmr2_palm2"/>
    <property type="match status" value="1"/>
</dbReference>
<evidence type="ECO:0000256" key="3">
    <source>
        <dbReference type="ARBA" id="ARBA00022679"/>
    </source>
</evidence>
<dbReference type="PROSITE" id="PS50887">
    <property type="entry name" value="GGDEF"/>
    <property type="match status" value="1"/>
</dbReference>
<proteinExistence type="inferred from homology"/>
<evidence type="ECO:0000256" key="8">
    <source>
        <dbReference type="ARBA" id="ARBA00022839"/>
    </source>
</evidence>
<keyword evidence="5" id="KW-0547">Nucleotide-binding</keyword>
<evidence type="ECO:0000256" key="9">
    <source>
        <dbReference type="ARBA" id="ARBA00022840"/>
    </source>
</evidence>
<evidence type="ECO:0000256" key="10">
    <source>
        <dbReference type="ARBA" id="ARBA00023118"/>
    </source>
</evidence>
<gene>
    <name evidence="14" type="ORF">GCM10023187_34670</name>
</gene>
<dbReference type="InterPro" id="IPR013408">
    <property type="entry name" value="Cas10/Csm1"/>
</dbReference>
<dbReference type="Proteomes" id="UP001500936">
    <property type="component" value="Unassembled WGS sequence"/>
</dbReference>